<dbReference type="Gene3D" id="3.30.240.20">
    <property type="entry name" value="bsu07140 like domains"/>
    <property type="match status" value="1"/>
</dbReference>
<evidence type="ECO:0000313" key="9">
    <source>
        <dbReference type="EMBL" id="SJM58155.1"/>
    </source>
</evidence>
<dbReference type="PANTHER" id="PTHR34582">
    <property type="entry name" value="UPF0702 TRANSMEMBRANE PROTEIN YCAP"/>
    <property type="match status" value="1"/>
</dbReference>
<evidence type="ECO:0000256" key="7">
    <source>
        <dbReference type="SAM" id="Phobius"/>
    </source>
</evidence>
<keyword evidence="3" id="KW-1003">Cell membrane</keyword>
<evidence type="ECO:0000256" key="6">
    <source>
        <dbReference type="ARBA" id="ARBA00023136"/>
    </source>
</evidence>
<evidence type="ECO:0000256" key="3">
    <source>
        <dbReference type="ARBA" id="ARBA00022475"/>
    </source>
</evidence>
<feature type="transmembrane region" description="Helical" evidence="7">
    <location>
        <begin position="67"/>
        <end position="87"/>
    </location>
</feature>
<comment type="similarity">
    <text evidence="2">Belongs to the UPF0702 family.</text>
</comment>
<dbReference type="RefSeq" id="WP_086996446.1">
    <property type="nucleotide sequence ID" value="NZ_FUHW01000022.1"/>
</dbReference>
<dbReference type="InterPro" id="IPR023090">
    <property type="entry name" value="UPF0702_alpha/beta_dom_sf"/>
</dbReference>
<evidence type="ECO:0000313" key="10">
    <source>
        <dbReference type="Proteomes" id="UP000195913"/>
    </source>
</evidence>
<keyword evidence="6 7" id="KW-0472">Membrane</keyword>
<evidence type="ECO:0000256" key="4">
    <source>
        <dbReference type="ARBA" id="ARBA00022692"/>
    </source>
</evidence>
<feature type="transmembrane region" description="Helical" evidence="7">
    <location>
        <begin position="12"/>
        <end position="32"/>
    </location>
</feature>
<keyword evidence="5 7" id="KW-1133">Transmembrane helix</keyword>
<dbReference type="AlphaFoldDB" id="A0A1R4FQE9"/>
<dbReference type="GO" id="GO:0005886">
    <property type="term" value="C:plasma membrane"/>
    <property type="evidence" value="ECO:0007669"/>
    <property type="project" value="UniProtKB-SubCell"/>
</dbReference>
<accession>A0A1R4FQE9</accession>
<keyword evidence="10" id="KW-1185">Reference proteome</keyword>
<sequence length="184" mass="19899">MWEQYGLTWIDAARVVVSAIALYLVILALIRIMGQRTMASLSSFDLAAAVALGAVVGRAILGYTPTVVAGALGLVTLLALQAITGQLRRFRRVSGMINNRSFLLMAGDEIVQTNLRRTHVSERELVARLRQAGIRHRSEVACVILESTGQISILRSGVLIEPRMLEGVAGADLVPASFMAVRTE</sequence>
<feature type="transmembrane region" description="Helical" evidence="7">
    <location>
        <begin position="44"/>
        <end position="61"/>
    </location>
</feature>
<name>A0A1R4FQE9_9MICC</name>
<proteinExistence type="inferred from homology"/>
<evidence type="ECO:0000259" key="8">
    <source>
        <dbReference type="Pfam" id="PF04239"/>
    </source>
</evidence>
<dbReference type="Pfam" id="PF04239">
    <property type="entry name" value="DUF421"/>
    <property type="match status" value="1"/>
</dbReference>
<evidence type="ECO:0000256" key="2">
    <source>
        <dbReference type="ARBA" id="ARBA00006448"/>
    </source>
</evidence>
<dbReference type="EMBL" id="FUHW01000022">
    <property type="protein sequence ID" value="SJM58155.1"/>
    <property type="molecule type" value="Genomic_DNA"/>
</dbReference>
<comment type="subcellular location">
    <subcellularLocation>
        <location evidence="1">Cell membrane</location>
        <topology evidence="1">Multi-pass membrane protein</topology>
    </subcellularLocation>
</comment>
<keyword evidence="4 7" id="KW-0812">Transmembrane</keyword>
<dbReference type="InterPro" id="IPR007353">
    <property type="entry name" value="DUF421"/>
</dbReference>
<evidence type="ECO:0000256" key="1">
    <source>
        <dbReference type="ARBA" id="ARBA00004651"/>
    </source>
</evidence>
<dbReference type="PANTHER" id="PTHR34582:SF6">
    <property type="entry name" value="UPF0702 TRANSMEMBRANE PROTEIN YCAP"/>
    <property type="match status" value="1"/>
</dbReference>
<organism evidence="9 10">
    <name type="scientific">Arthrobacter rhombi</name>
    <dbReference type="NCBI Taxonomy" id="71253"/>
    <lineage>
        <taxon>Bacteria</taxon>
        <taxon>Bacillati</taxon>
        <taxon>Actinomycetota</taxon>
        <taxon>Actinomycetes</taxon>
        <taxon>Micrococcales</taxon>
        <taxon>Micrococcaceae</taxon>
        <taxon>Arthrobacter</taxon>
    </lineage>
</organism>
<reference evidence="9 10" key="1">
    <citation type="submission" date="2017-02" db="EMBL/GenBank/DDBJ databases">
        <authorList>
            <person name="Peterson S.W."/>
        </authorList>
    </citation>
    <scope>NUCLEOTIDE SEQUENCE [LARGE SCALE GENOMIC DNA]</scope>
    <source>
        <strain evidence="9 10">B Ar 00.02</strain>
    </source>
</reference>
<feature type="domain" description="YetF C-terminal" evidence="8">
    <location>
        <begin position="89"/>
        <end position="157"/>
    </location>
</feature>
<protein>
    <recommendedName>
        <fullName evidence="8">YetF C-terminal domain-containing protein</fullName>
    </recommendedName>
</protein>
<evidence type="ECO:0000256" key="5">
    <source>
        <dbReference type="ARBA" id="ARBA00022989"/>
    </source>
</evidence>
<dbReference type="Proteomes" id="UP000195913">
    <property type="component" value="Unassembled WGS sequence"/>
</dbReference>
<gene>
    <name evidence="9" type="ORF">FM101_05185</name>
</gene>